<dbReference type="EC" id="5.3.1.1" evidence="7 8"/>
<comment type="subcellular location">
    <subcellularLocation>
        <location evidence="7 8">Cytoplasm</location>
    </subcellularLocation>
</comment>
<evidence type="ECO:0000256" key="1">
    <source>
        <dbReference type="ARBA" id="ARBA00004939"/>
    </source>
</evidence>
<keyword evidence="3 7" id="KW-0312">Gluconeogenesis</keyword>
<sequence length="255" mass="27743">MKRRSIIAANWKMNGNLSLVSDMVSGLNQLQLNENVEVVVCPSFPYLPAFSYAAQDENLQRMIQLGAQNVSEHQSGAYTGEVSTQMLQECGVKYVIIGHSERRNYYKETSTLIAHKVAKALESGLTPIICIGESEMERDSDQTNTVLSAQLQPVIDEIGIEKFADVVIAYEPVWAIGTGKTASPEMAQETHHFIRTFLADNQVDVAEKVPLLYGGSMNAANCEKLLAQADIDGGLIGGASLKVDEFKVICSAAKG</sequence>
<dbReference type="PANTHER" id="PTHR21139">
    <property type="entry name" value="TRIOSEPHOSPHATE ISOMERASE"/>
    <property type="match status" value="1"/>
</dbReference>
<evidence type="ECO:0000256" key="7">
    <source>
        <dbReference type="HAMAP-Rule" id="MF_00147"/>
    </source>
</evidence>
<dbReference type="InterPro" id="IPR000652">
    <property type="entry name" value="Triosephosphate_isomerase"/>
</dbReference>
<evidence type="ECO:0000313" key="10">
    <source>
        <dbReference type="Proteomes" id="UP001157186"/>
    </source>
</evidence>
<dbReference type="Proteomes" id="UP001157186">
    <property type="component" value="Unassembled WGS sequence"/>
</dbReference>
<comment type="pathway">
    <text evidence="1">Carbohydrate metabolism; erythritol degradation.</text>
</comment>
<evidence type="ECO:0000256" key="4">
    <source>
        <dbReference type="ARBA" id="ARBA00022490"/>
    </source>
</evidence>
<dbReference type="CDD" id="cd00311">
    <property type="entry name" value="TIM"/>
    <property type="match status" value="1"/>
</dbReference>
<dbReference type="EMBL" id="BSST01000001">
    <property type="protein sequence ID" value="GLX79988.1"/>
    <property type="molecule type" value="Genomic_DNA"/>
</dbReference>
<protein>
    <recommendedName>
        <fullName evidence="7 8">Triosephosphate isomerase</fullName>
        <shortName evidence="7">TIM</shortName>
        <shortName evidence="7">TPI</shortName>
        <ecNumber evidence="7 8">5.3.1.1</ecNumber>
    </recommendedName>
    <alternativeName>
        <fullName evidence="7">Triose-phosphate isomerase</fullName>
    </alternativeName>
</protein>
<feature type="binding site" evidence="7">
    <location>
        <position position="216"/>
    </location>
    <ligand>
        <name>substrate</name>
    </ligand>
</feature>
<dbReference type="GO" id="GO:0016853">
    <property type="term" value="F:isomerase activity"/>
    <property type="evidence" value="ECO:0007669"/>
    <property type="project" value="UniProtKB-KW"/>
</dbReference>
<name>A0ABQ6GVP5_9GAMM</name>
<comment type="function">
    <text evidence="7">Involved in the gluconeogenesis. Catalyzes stereospecifically the conversion of dihydroxyacetone phosphate (DHAP) to D-glyceraldehyde-3-phosphate (G3P).</text>
</comment>
<dbReference type="Pfam" id="PF00121">
    <property type="entry name" value="TIM"/>
    <property type="match status" value="1"/>
</dbReference>
<keyword evidence="4 7" id="KW-0963">Cytoplasm</keyword>
<feature type="binding site" evidence="7">
    <location>
        <begin position="237"/>
        <end position="238"/>
    </location>
    <ligand>
        <name>substrate</name>
    </ligand>
</feature>
<dbReference type="Gene3D" id="3.20.20.70">
    <property type="entry name" value="Aldolase class I"/>
    <property type="match status" value="1"/>
</dbReference>
<dbReference type="PANTHER" id="PTHR21139:SF42">
    <property type="entry name" value="TRIOSEPHOSPHATE ISOMERASE"/>
    <property type="match status" value="1"/>
</dbReference>
<comment type="pathway">
    <text evidence="7 8">Carbohydrate biosynthesis; gluconeogenesis.</text>
</comment>
<comment type="similarity">
    <text evidence="2 7 8">Belongs to the triosephosphate isomerase family.</text>
</comment>
<keyword evidence="5 7" id="KW-0324">Glycolysis</keyword>
<feature type="binding site" evidence="7">
    <location>
        <begin position="10"/>
        <end position="12"/>
    </location>
    <ligand>
        <name>substrate</name>
    </ligand>
</feature>
<comment type="pathway">
    <text evidence="7 8">Carbohydrate degradation; glycolysis; D-glyceraldehyde 3-phosphate from glycerone phosphate: step 1/1.</text>
</comment>
<feature type="active site" description="Electrophile" evidence="7">
    <location>
        <position position="99"/>
    </location>
</feature>
<keyword evidence="10" id="KW-1185">Reference proteome</keyword>
<comment type="catalytic activity">
    <reaction evidence="7 8">
        <text>D-glyceraldehyde 3-phosphate = dihydroxyacetone phosphate</text>
        <dbReference type="Rhea" id="RHEA:18585"/>
        <dbReference type="ChEBI" id="CHEBI:57642"/>
        <dbReference type="ChEBI" id="CHEBI:59776"/>
        <dbReference type="EC" id="5.3.1.1"/>
    </reaction>
</comment>
<feature type="active site" description="Proton acceptor" evidence="7">
    <location>
        <position position="171"/>
    </location>
</feature>
<dbReference type="InterPro" id="IPR020861">
    <property type="entry name" value="Triosephosphate_isomerase_AS"/>
</dbReference>
<keyword evidence="6 7" id="KW-0413">Isomerase</keyword>
<evidence type="ECO:0000313" key="9">
    <source>
        <dbReference type="EMBL" id="GLX79988.1"/>
    </source>
</evidence>
<dbReference type="PROSITE" id="PS51440">
    <property type="entry name" value="TIM_2"/>
    <property type="match status" value="1"/>
</dbReference>
<reference evidence="9 10" key="1">
    <citation type="submission" date="2023-03" db="EMBL/GenBank/DDBJ databases">
        <title>Draft genome sequence of Thalassotalea insulae KCTC 62186T.</title>
        <authorList>
            <person name="Sawabe T."/>
        </authorList>
    </citation>
    <scope>NUCLEOTIDE SEQUENCE [LARGE SCALE GENOMIC DNA]</scope>
    <source>
        <strain evidence="9 10">KCTC 62186</strain>
    </source>
</reference>
<dbReference type="NCBIfam" id="TIGR00419">
    <property type="entry name" value="tim"/>
    <property type="match status" value="1"/>
</dbReference>
<dbReference type="InterPro" id="IPR013785">
    <property type="entry name" value="Aldolase_TIM"/>
</dbReference>
<comment type="subunit">
    <text evidence="7 8">Homodimer.</text>
</comment>
<dbReference type="PROSITE" id="PS00171">
    <property type="entry name" value="TIM_1"/>
    <property type="match status" value="1"/>
</dbReference>
<dbReference type="SUPFAM" id="SSF51351">
    <property type="entry name" value="Triosephosphate isomerase (TIM)"/>
    <property type="match status" value="1"/>
</dbReference>
<organism evidence="9 10">
    <name type="scientific">Thalassotalea insulae</name>
    <dbReference type="NCBI Taxonomy" id="2056778"/>
    <lineage>
        <taxon>Bacteria</taxon>
        <taxon>Pseudomonadati</taxon>
        <taxon>Pseudomonadota</taxon>
        <taxon>Gammaproteobacteria</taxon>
        <taxon>Alteromonadales</taxon>
        <taxon>Colwelliaceae</taxon>
        <taxon>Thalassotalea</taxon>
    </lineage>
</organism>
<dbReference type="InterPro" id="IPR022896">
    <property type="entry name" value="TrioseP_Isoase_bac/euk"/>
</dbReference>
<comment type="caution">
    <text evidence="9">The sequence shown here is derived from an EMBL/GenBank/DDBJ whole genome shotgun (WGS) entry which is preliminary data.</text>
</comment>
<evidence type="ECO:0000256" key="3">
    <source>
        <dbReference type="ARBA" id="ARBA00022432"/>
    </source>
</evidence>
<dbReference type="RefSeq" id="WP_284245939.1">
    <property type="nucleotide sequence ID" value="NZ_BSST01000001.1"/>
</dbReference>
<gene>
    <name evidence="7 9" type="primary">tpiA</name>
    <name evidence="9" type="ORF">tinsulaeT_33280</name>
</gene>
<dbReference type="InterPro" id="IPR035990">
    <property type="entry name" value="TIM_sf"/>
</dbReference>
<feature type="binding site" evidence="7">
    <location>
        <position position="177"/>
    </location>
    <ligand>
        <name>substrate</name>
    </ligand>
</feature>
<dbReference type="HAMAP" id="MF_00147_B">
    <property type="entry name" value="TIM_B"/>
    <property type="match status" value="1"/>
</dbReference>
<evidence type="ECO:0000256" key="8">
    <source>
        <dbReference type="RuleBase" id="RU363013"/>
    </source>
</evidence>
<accession>A0ABQ6GVP5</accession>
<proteinExistence type="inferred from homology"/>
<evidence type="ECO:0000256" key="6">
    <source>
        <dbReference type="ARBA" id="ARBA00023235"/>
    </source>
</evidence>
<evidence type="ECO:0000256" key="2">
    <source>
        <dbReference type="ARBA" id="ARBA00007422"/>
    </source>
</evidence>
<evidence type="ECO:0000256" key="5">
    <source>
        <dbReference type="ARBA" id="ARBA00023152"/>
    </source>
</evidence>